<evidence type="ECO:0000313" key="2">
    <source>
        <dbReference type="Proteomes" id="UP000198228"/>
    </source>
</evidence>
<dbReference type="RefSeq" id="WP_088960397.1">
    <property type="nucleotide sequence ID" value="NZ_LT607410.1"/>
</dbReference>
<gene>
    <name evidence="1" type="ORF">GA0074696_1482</name>
</gene>
<dbReference type="Proteomes" id="UP000198228">
    <property type="component" value="Chromosome I"/>
</dbReference>
<dbReference type="EMBL" id="LT607410">
    <property type="protein sequence ID" value="SCE89005.1"/>
    <property type="molecule type" value="Genomic_DNA"/>
</dbReference>
<dbReference type="AlphaFoldDB" id="A0A1C4VYT2"/>
<sequence length="93" mass="10540">MTWSDDYIWRTYFAGRRPTAAAGTWLLADEDERWVRLDLGVREAGPARDHGSPDRYAFGDALLVDHDGRGFALLTFDGSPDEGWTNRFDRCAS</sequence>
<reference evidence="1 2" key="1">
    <citation type="submission" date="2016-06" db="EMBL/GenBank/DDBJ databases">
        <authorList>
            <person name="Kjaerup R.B."/>
            <person name="Dalgaard T.S."/>
            <person name="Juul-Madsen H.R."/>
        </authorList>
    </citation>
    <scope>NUCLEOTIDE SEQUENCE [LARGE SCALE GENOMIC DNA]</scope>
    <source>
        <strain evidence="1 2">DSM 43821</strain>
    </source>
</reference>
<organism evidence="1 2">
    <name type="scientific">Micromonospora purpureochromogenes</name>
    <dbReference type="NCBI Taxonomy" id="47872"/>
    <lineage>
        <taxon>Bacteria</taxon>
        <taxon>Bacillati</taxon>
        <taxon>Actinomycetota</taxon>
        <taxon>Actinomycetes</taxon>
        <taxon>Micromonosporales</taxon>
        <taxon>Micromonosporaceae</taxon>
        <taxon>Micromonospora</taxon>
    </lineage>
</organism>
<proteinExistence type="predicted"/>
<accession>A0A1C4VYT2</accession>
<protein>
    <submittedName>
        <fullName evidence="1">Uncharacterized protein</fullName>
    </submittedName>
</protein>
<name>A0A1C4VYT2_9ACTN</name>
<evidence type="ECO:0000313" key="1">
    <source>
        <dbReference type="EMBL" id="SCE89005.1"/>
    </source>
</evidence>